<dbReference type="InterPro" id="IPR036259">
    <property type="entry name" value="MFS_trans_sf"/>
</dbReference>
<evidence type="ECO:0000259" key="8">
    <source>
        <dbReference type="PROSITE" id="PS50850"/>
    </source>
</evidence>
<feature type="domain" description="Major facilitator superfamily (MFS) profile" evidence="8">
    <location>
        <begin position="7"/>
        <end position="390"/>
    </location>
</feature>
<dbReference type="InterPro" id="IPR001958">
    <property type="entry name" value="Tet-R_TetA/multi-R_MdtG-like"/>
</dbReference>
<feature type="transmembrane region" description="Helical" evidence="7">
    <location>
        <begin position="247"/>
        <end position="269"/>
    </location>
</feature>
<dbReference type="InterPro" id="IPR050171">
    <property type="entry name" value="MFS_Transporters"/>
</dbReference>
<dbReference type="InterPro" id="IPR011701">
    <property type="entry name" value="MFS"/>
</dbReference>
<feature type="transmembrane region" description="Helical" evidence="7">
    <location>
        <begin position="137"/>
        <end position="156"/>
    </location>
</feature>
<dbReference type="Pfam" id="PF07690">
    <property type="entry name" value="MFS_1"/>
    <property type="match status" value="1"/>
</dbReference>
<dbReference type="PANTHER" id="PTHR23517:SF3">
    <property type="entry name" value="INTEGRAL MEMBRANE TRANSPORT PROTEIN"/>
    <property type="match status" value="1"/>
</dbReference>
<feature type="transmembrane region" description="Helical" evidence="7">
    <location>
        <begin position="73"/>
        <end position="92"/>
    </location>
</feature>
<evidence type="ECO:0000313" key="9">
    <source>
        <dbReference type="EMBL" id="MFC7613538.1"/>
    </source>
</evidence>
<sequence length="410" mass="41794">MTGIRSRIAALLLTAAMMNVAYTVLIPLVPVLTDKFGLTLFEIAAAFGGFALAKALAQPLGGVLVDRTSRPSVVGFVGLTMTAVSIAGLAFATAGWQILAWRLAWGVAEGLTMPVLYRLASALGTESPHGTTKVMGWFGAACTGGMVVGPLLVGALHPLLGFAGVFLAGAAVTFVSGALLLGMRYSLGDDEEAEAPAGGGGKKTRAVRAVVVLVAVFAVVDLLNNAVFAAMEPVIPLHLDAVTGDGVAFTSVIFSIGLAVFMVGTVASAKLVERNPLLVVGGIAFAIEGAGLLLLGLTDGVIALCAGFLVFMGAQPVLYMIARQGVNLVPKHQLGRAFGAFGLVSDIGFIVGPLLGALVFGWIGSGVFLVLAVITLAAAVAALALRRLPNRLLTGIYRPDEPAPKLPAAA</sequence>
<keyword evidence="4 7" id="KW-0812">Transmembrane</keyword>
<feature type="transmembrane region" description="Helical" evidence="7">
    <location>
        <begin position="276"/>
        <end position="295"/>
    </location>
</feature>
<comment type="subcellular location">
    <subcellularLocation>
        <location evidence="1">Cell membrane</location>
        <topology evidence="1">Multi-pass membrane protein</topology>
    </subcellularLocation>
</comment>
<evidence type="ECO:0000256" key="7">
    <source>
        <dbReference type="SAM" id="Phobius"/>
    </source>
</evidence>
<dbReference type="InterPro" id="IPR020846">
    <property type="entry name" value="MFS_dom"/>
</dbReference>
<keyword evidence="10" id="KW-1185">Reference proteome</keyword>
<feature type="transmembrane region" description="Helical" evidence="7">
    <location>
        <begin position="98"/>
        <end position="117"/>
    </location>
</feature>
<organism evidence="9 10">
    <name type="scientific">Actinokineospora soli</name>
    <dbReference type="NCBI Taxonomy" id="1048753"/>
    <lineage>
        <taxon>Bacteria</taxon>
        <taxon>Bacillati</taxon>
        <taxon>Actinomycetota</taxon>
        <taxon>Actinomycetes</taxon>
        <taxon>Pseudonocardiales</taxon>
        <taxon>Pseudonocardiaceae</taxon>
        <taxon>Actinokineospora</taxon>
    </lineage>
</organism>
<dbReference type="PROSITE" id="PS50850">
    <property type="entry name" value="MFS"/>
    <property type="match status" value="1"/>
</dbReference>
<accession>A0ABW2TJX2</accession>
<evidence type="ECO:0000256" key="5">
    <source>
        <dbReference type="ARBA" id="ARBA00022989"/>
    </source>
</evidence>
<evidence type="ECO:0000256" key="2">
    <source>
        <dbReference type="ARBA" id="ARBA00022448"/>
    </source>
</evidence>
<dbReference type="Gene3D" id="1.20.1250.20">
    <property type="entry name" value="MFS general substrate transporter like domains"/>
    <property type="match status" value="1"/>
</dbReference>
<keyword evidence="6 7" id="KW-0472">Membrane</keyword>
<evidence type="ECO:0000256" key="1">
    <source>
        <dbReference type="ARBA" id="ARBA00004651"/>
    </source>
</evidence>
<proteinExistence type="predicted"/>
<feature type="transmembrane region" description="Helical" evidence="7">
    <location>
        <begin position="39"/>
        <end position="61"/>
    </location>
</feature>
<feature type="transmembrane region" description="Helical" evidence="7">
    <location>
        <begin position="334"/>
        <end position="356"/>
    </location>
</feature>
<name>A0ABW2TJX2_9PSEU</name>
<gene>
    <name evidence="9" type="ORF">ACFQV2_07880</name>
</gene>
<evidence type="ECO:0000256" key="3">
    <source>
        <dbReference type="ARBA" id="ARBA00022475"/>
    </source>
</evidence>
<feature type="transmembrane region" description="Helical" evidence="7">
    <location>
        <begin position="301"/>
        <end position="322"/>
    </location>
</feature>
<feature type="transmembrane region" description="Helical" evidence="7">
    <location>
        <begin position="206"/>
        <end position="227"/>
    </location>
</feature>
<keyword evidence="3" id="KW-1003">Cell membrane</keyword>
<evidence type="ECO:0000313" key="10">
    <source>
        <dbReference type="Proteomes" id="UP001596512"/>
    </source>
</evidence>
<evidence type="ECO:0000256" key="6">
    <source>
        <dbReference type="ARBA" id="ARBA00023136"/>
    </source>
</evidence>
<reference evidence="10" key="1">
    <citation type="journal article" date="2019" name="Int. J. Syst. Evol. Microbiol.">
        <title>The Global Catalogue of Microorganisms (GCM) 10K type strain sequencing project: providing services to taxonomists for standard genome sequencing and annotation.</title>
        <authorList>
            <consortium name="The Broad Institute Genomics Platform"/>
            <consortium name="The Broad Institute Genome Sequencing Center for Infectious Disease"/>
            <person name="Wu L."/>
            <person name="Ma J."/>
        </authorList>
    </citation>
    <scope>NUCLEOTIDE SEQUENCE [LARGE SCALE GENOMIC DNA]</scope>
    <source>
        <strain evidence="10">JCM 17695</strain>
    </source>
</reference>
<dbReference type="Proteomes" id="UP001596512">
    <property type="component" value="Unassembled WGS sequence"/>
</dbReference>
<keyword evidence="5 7" id="KW-1133">Transmembrane helix</keyword>
<feature type="transmembrane region" description="Helical" evidence="7">
    <location>
        <begin position="162"/>
        <end position="185"/>
    </location>
</feature>
<dbReference type="PANTHER" id="PTHR23517">
    <property type="entry name" value="RESISTANCE PROTEIN MDTM, PUTATIVE-RELATED-RELATED"/>
    <property type="match status" value="1"/>
</dbReference>
<protein>
    <submittedName>
        <fullName evidence="9">MFS transporter</fullName>
    </submittedName>
</protein>
<dbReference type="PRINTS" id="PR01035">
    <property type="entry name" value="TCRTETA"/>
</dbReference>
<keyword evidence="2" id="KW-0813">Transport</keyword>
<feature type="transmembrane region" description="Helical" evidence="7">
    <location>
        <begin position="362"/>
        <end position="385"/>
    </location>
</feature>
<comment type="caution">
    <text evidence="9">The sequence shown here is derived from an EMBL/GenBank/DDBJ whole genome shotgun (WGS) entry which is preliminary data.</text>
</comment>
<dbReference type="SUPFAM" id="SSF103473">
    <property type="entry name" value="MFS general substrate transporter"/>
    <property type="match status" value="1"/>
</dbReference>
<dbReference type="EMBL" id="JBHTEY010000004">
    <property type="protein sequence ID" value="MFC7613538.1"/>
    <property type="molecule type" value="Genomic_DNA"/>
</dbReference>
<evidence type="ECO:0000256" key="4">
    <source>
        <dbReference type="ARBA" id="ARBA00022692"/>
    </source>
</evidence>